<dbReference type="Pfam" id="PF13455">
    <property type="entry name" value="MUG113"/>
    <property type="match status" value="1"/>
</dbReference>
<name>A0A7W3QSK3_ACTNM</name>
<reference evidence="2 3" key="1">
    <citation type="submission" date="2020-08" db="EMBL/GenBank/DDBJ databases">
        <title>Genomic Encyclopedia of Type Strains, Phase IV (KMG-IV): sequencing the most valuable type-strain genomes for metagenomic binning, comparative biology and taxonomic classification.</title>
        <authorList>
            <person name="Goeker M."/>
        </authorList>
    </citation>
    <scope>NUCLEOTIDE SEQUENCE [LARGE SCALE GENOMIC DNA]</scope>
    <source>
        <strain evidence="2 3">DSM 44197</strain>
    </source>
</reference>
<dbReference type="SMART" id="SM00974">
    <property type="entry name" value="T5orf172"/>
    <property type="match status" value="1"/>
</dbReference>
<gene>
    <name evidence="2" type="ORF">HNR61_009416</name>
</gene>
<protein>
    <recommendedName>
        <fullName evidence="1">Bacteriophage T5 Orf172 DNA-binding domain-containing protein</fullName>
    </recommendedName>
</protein>
<dbReference type="EMBL" id="JACJIA010000029">
    <property type="protein sequence ID" value="MBA8957717.1"/>
    <property type="molecule type" value="Genomic_DNA"/>
</dbReference>
<feature type="domain" description="Bacteriophage T5 Orf172 DNA-binding" evidence="1">
    <location>
        <begin position="134"/>
        <end position="205"/>
    </location>
</feature>
<keyword evidence="3" id="KW-1185">Reference proteome</keyword>
<accession>A0A7W3QSK3</accession>
<proteinExistence type="predicted"/>
<evidence type="ECO:0000313" key="3">
    <source>
        <dbReference type="Proteomes" id="UP000572680"/>
    </source>
</evidence>
<sequence length="215" mass="23553">MRVVVALPLELPMRTPPLYAGPNERPRQHPPVETNGELAVPLPLLLASTLAPASVGVLLHLVACPRCFTGADLHEHNVIGRAAAKTAITELIEKDYYRSEERPTRDGDQLRCVQIALVPGQFGPAHCLSWVYFVSRGGLIKIGTTAALSTRIRQLGYDGGPVTVEALITGGPVMEARFHQELARHRVHGEWFTDGPAVRRVIDQINKGKRRGARL</sequence>
<evidence type="ECO:0000259" key="1">
    <source>
        <dbReference type="SMART" id="SM00974"/>
    </source>
</evidence>
<comment type="caution">
    <text evidence="2">The sequence shown here is derived from an EMBL/GenBank/DDBJ whole genome shotgun (WGS) entry which is preliminary data.</text>
</comment>
<dbReference type="RefSeq" id="WP_182849512.1">
    <property type="nucleotide sequence ID" value="NZ_BAAALP010000091.1"/>
</dbReference>
<dbReference type="InterPro" id="IPR018306">
    <property type="entry name" value="Phage_T5_Orf172_DNA-bd"/>
</dbReference>
<organism evidence="2 3">
    <name type="scientific">Actinomadura namibiensis</name>
    <dbReference type="NCBI Taxonomy" id="182080"/>
    <lineage>
        <taxon>Bacteria</taxon>
        <taxon>Bacillati</taxon>
        <taxon>Actinomycetota</taxon>
        <taxon>Actinomycetes</taxon>
        <taxon>Streptosporangiales</taxon>
        <taxon>Thermomonosporaceae</taxon>
        <taxon>Actinomadura</taxon>
    </lineage>
</organism>
<evidence type="ECO:0000313" key="2">
    <source>
        <dbReference type="EMBL" id="MBA8957717.1"/>
    </source>
</evidence>
<dbReference type="Proteomes" id="UP000572680">
    <property type="component" value="Unassembled WGS sequence"/>
</dbReference>
<dbReference type="AlphaFoldDB" id="A0A7W3QSK3"/>